<keyword evidence="3" id="KW-1185">Reference proteome</keyword>
<feature type="chain" id="PRO_5026286564" evidence="1">
    <location>
        <begin position="22"/>
        <end position="191"/>
    </location>
</feature>
<dbReference type="Gene3D" id="2.40.160.20">
    <property type="match status" value="1"/>
</dbReference>
<proteinExistence type="predicted"/>
<accession>A0A6G5QG17</accession>
<reference evidence="2 3" key="1">
    <citation type="submission" date="2016-07" db="EMBL/GenBank/DDBJ databases">
        <title>Comparative genomics of the Campylobacter concisus group.</title>
        <authorList>
            <person name="Miller W.G."/>
            <person name="Yee E."/>
            <person name="Chapman M.H."/>
            <person name="Huynh S."/>
            <person name="Bono J.L."/>
            <person name="On S.L.W."/>
            <person name="StLeger J."/>
            <person name="Foster G."/>
            <person name="Parker C.T."/>
        </authorList>
    </citation>
    <scope>NUCLEOTIDE SEQUENCE [LARGE SCALE GENOMIC DNA]</scope>
    <source>
        <strain evidence="2 3">CCUG 21559</strain>
    </source>
</reference>
<gene>
    <name evidence="2" type="ORF">CMUC_0720</name>
</gene>
<dbReference type="SUPFAM" id="SSF56925">
    <property type="entry name" value="OMPA-like"/>
    <property type="match status" value="1"/>
</dbReference>
<dbReference type="EMBL" id="CP012542">
    <property type="protein sequence ID" value="QCD44517.1"/>
    <property type="molecule type" value="Genomic_DNA"/>
</dbReference>
<keyword evidence="1" id="KW-0732">Signal</keyword>
<dbReference type="InterPro" id="IPR011250">
    <property type="entry name" value="OMP/PagP_B-barrel"/>
</dbReference>
<evidence type="ECO:0000256" key="1">
    <source>
        <dbReference type="SAM" id="SignalP"/>
    </source>
</evidence>
<evidence type="ECO:0000313" key="3">
    <source>
        <dbReference type="Proteomes" id="UP000503264"/>
    </source>
</evidence>
<evidence type="ECO:0000313" key="2">
    <source>
        <dbReference type="EMBL" id="QCD44517.1"/>
    </source>
</evidence>
<feature type="signal peptide" evidence="1">
    <location>
        <begin position="1"/>
        <end position="21"/>
    </location>
</feature>
<sequence length="191" mass="21130">MKNLALKASLVASLLVSQTFAESAFIGFEGDYSFRSNLKIDSDSIGKGQAGLGIKAGYDFDTFRAYGAYVYDLKTKKTFTDDGDRVELKWTKHSFLIGGDYTPSISDSFKLLAGAYTGVSRINMKVRGDESGKFNFTGIVVGAKLGGIYEIDKSNAVEFGYKADYTKYNKKYDAKLKETNHGLFVGYTYKF</sequence>
<dbReference type="Proteomes" id="UP000503264">
    <property type="component" value="Chromosome"/>
</dbReference>
<name>A0A6G5QG17_9BACT</name>
<dbReference type="AlphaFoldDB" id="A0A6G5QG17"/>
<protein>
    <submittedName>
        <fullName evidence="2">Putative outer membrane protein beta-barrel domain protein</fullName>
    </submittedName>
</protein>
<organism evidence="2 3">
    <name type="scientific">Campylobacter mucosalis CCUG 21559</name>
    <dbReference type="NCBI Taxonomy" id="1032067"/>
    <lineage>
        <taxon>Bacteria</taxon>
        <taxon>Pseudomonadati</taxon>
        <taxon>Campylobacterota</taxon>
        <taxon>Epsilonproteobacteria</taxon>
        <taxon>Campylobacterales</taxon>
        <taxon>Campylobacteraceae</taxon>
        <taxon>Campylobacter</taxon>
    </lineage>
</organism>
<dbReference type="RefSeq" id="WP_171993626.1">
    <property type="nucleotide sequence ID" value="NZ_CP012542.1"/>
</dbReference>